<protein>
    <recommendedName>
        <fullName evidence="2">Alpha/beta hydrolase fold-3 domain-containing protein</fullName>
    </recommendedName>
</protein>
<sequence length="315" mass="33331">MVLIVDPAAFRAPAPEETERLNARLIRGAAAAPDPWSIGPEAVRERRRNGLTPFIGEPKSARAETVVIPGPAGELALRIVAPPEPRGAYLHVHGGGWTFGSADQDDPRLDELADDLGLACVSVEYRLAPQHPYPAAPDDCEAAALWLAATAQARFGTERLLIGGESAGAHLAAVTLLRLRDRHGLTPFRAANLTAGCYDLGLTPSARRAPATPVLTTRDLRMFTSHYLQGGEDRAAPDVSPLYADLAGLPPALFTVGTRDPLVDDTLFMAGRWTAAGNAAELKLWPGSAHVHVALPDPNAAPARAAIADFLARAL</sequence>
<evidence type="ECO:0000256" key="1">
    <source>
        <dbReference type="ARBA" id="ARBA00022801"/>
    </source>
</evidence>
<keyword evidence="4" id="KW-1185">Reference proteome</keyword>
<dbReference type="AlphaFoldDB" id="A0A9W6JK52"/>
<dbReference type="Gene3D" id="3.40.50.1820">
    <property type="entry name" value="alpha/beta hydrolase"/>
    <property type="match status" value="1"/>
</dbReference>
<dbReference type="RefSeq" id="WP_271204844.1">
    <property type="nucleotide sequence ID" value="NZ_BSFK01000010.1"/>
</dbReference>
<organism evidence="3 4">
    <name type="scientific">Methylopila jiangsuensis</name>
    <dbReference type="NCBI Taxonomy" id="586230"/>
    <lineage>
        <taxon>Bacteria</taxon>
        <taxon>Pseudomonadati</taxon>
        <taxon>Pseudomonadota</taxon>
        <taxon>Alphaproteobacteria</taxon>
        <taxon>Hyphomicrobiales</taxon>
        <taxon>Methylopilaceae</taxon>
        <taxon>Methylopila</taxon>
    </lineage>
</organism>
<dbReference type="Pfam" id="PF07859">
    <property type="entry name" value="Abhydrolase_3"/>
    <property type="match status" value="1"/>
</dbReference>
<evidence type="ECO:0000313" key="3">
    <source>
        <dbReference type="EMBL" id="GLK77003.1"/>
    </source>
</evidence>
<dbReference type="InterPro" id="IPR013094">
    <property type="entry name" value="AB_hydrolase_3"/>
</dbReference>
<evidence type="ECO:0000313" key="4">
    <source>
        <dbReference type="Proteomes" id="UP001143364"/>
    </source>
</evidence>
<dbReference type="GO" id="GO:0016787">
    <property type="term" value="F:hydrolase activity"/>
    <property type="evidence" value="ECO:0007669"/>
    <property type="project" value="UniProtKB-KW"/>
</dbReference>
<accession>A0A9W6JK52</accession>
<dbReference type="Proteomes" id="UP001143364">
    <property type="component" value="Unassembled WGS sequence"/>
</dbReference>
<dbReference type="SUPFAM" id="SSF53474">
    <property type="entry name" value="alpha/beta-Hydrolases"/>
    <property type="match status" value="1"/>
</dbReference>
<dbReference type="EMBL" id="BSFK01000010">
    <property type="protein sequence ID" value="GLK77003.1"/>
    <property type="molecule type" value="Genomic_DNA"/>
</dbReference>
<gene>
    <name evidence="3" type="ORF">GCM10008171_22570</name>
</gene>
<reference evidence="3" key="2">
    <citation type="submission" date="2023-01" db="EMBL/GenBank/DDBJ databases">
        <authorList>
            <person name="Sun Q."/>
            <person name="Evtushenko L."/>
        </authorList>
    </citation>
    <scope>NUCLEOTIDE SEQUENCE</scope>
    <source>
        <strain evidence="3">VKM B-2555</strain>
    </source>
</reference>
<comment type="caution">
    <text evidence="3">The sequence shown here is derived from an EMBL/GenBank/DDBJ whole genome shotgun (WGS) entry which is preliminary data.</text>
</comment>
<dbReference type="InterPro" id="IPR050300">
    <property type="entry name" value="GDXG_lipolytic_enzyme"/>
</dbReference>
<feature type="domain" description="Alpha/beta hydrolase fold-3" evidence="2">
    <location>
        <begin position="90"/>
        <end position="291"/>
    </location>
</feature>
<proteinExistence type="predicted"/>
<name>A0A9W6JK52_9HYPH</name>
<evidence type="ECO:0000259" key="2">
    <source>
        <dbReference type="Pfam" id="PF07859"/>
    </source>
</evidence>
<keyword evidence="1" id="KW-0378">Hydrolase</keyword>
<dbReference type="InterPro" id="IPR029058">
    <property type="entry name" value="AB_hydrolase_fold"/>
</dbReference>
<dbReference type="PANTHER" id="PTHR48081">
    <property type="entry name" value="AB HYDROLASE SUPERFAMILY PROTEIN C4A8.06C"/>
    <property type="match status" value="1"/>
</dbReference>
<reference evidence="3" key="1">
    <citation type="journal article" date="2014" name="Int. J. Syst. Evol. Microbiol.">
        <title>Complete genome sequence of Corynebacterium casei LMG S-19264T (=DSM 44701T), isolated from a smear-ripened cheese.</title>
        <authorList>
            <consortium name="US DOE Joint Genome Institute (JGI-PGF)"/>
            <person name="Walter F."/>
            <person name="Albersmeier A."/>
            <person name="Kalinowski J."/>
            <person name="Ruckert C."/>
        </authorList>
    </citation>
    <scope>NUCLEOTIDE SEQUENCE</scope>
    <source>
        <strain evidence="3">VKM B-2555</strain>
    </source>
</reference>
<dbReference type="PANTHER" id="PTHR48081:SF8">
    <property type="entry name" value="ALPHA_BETA HYDROLASE FOLD-3 DOMAIN-CONTAINING PROTEIN-RELATED"/>
    <property type="match status" value="1"/>
</dbReference>